<keyword evidence="3 4" id="KW-0810">Translation regulation</keyword>
<dbReference type="RefSeq" id="WP_007200455.1">
    <property type="nucleotide sequence ID" value="NZ_AKKV01000019.1"/>
</dbReference>
<dbReference type="OrthoDB" id="9801235at2"/>
<keyword evidence="1 4" id="KW-0963">Cytoplasm</keyword>
<dbReference type="NCBIfam" id="NF009793">
    <property type="entry name" value="PRK13285.1-1"/>
    <property type="match status" value="1"/>
</dbReference>
<name>I8UJC8_9BACL</name>
<dbReference type="Pfam" id="PF02623">
    <property type="entry name" value="FliW"/>
    <property type="match status" value="1"/>
</dbReference>
<keyword evidence="4" id="KW-0143">Chaperone</keyword>
<dbReference type="HAMAP" id="MF_01185">
    <property type="entry name" value="FliW"/>
    <property type="match status" value="1"/>
</dbReference>
<dbReference type="SUPFAM" id="SSF141457">
    <property type="entry name" value="BH3618-like"/>
    <property type="match status" value="1"/>
</dbReference>
<evidence type="ECO:0000256" key="2">
    <source>
        <dbReference type="ARBA" id="ARBA00022795"/>
    </source>
</evidence>
<comment type="subcellular location">
    <subcellularLocation>
        <location evidence="4">Cytoplasm</location>
    </subcellularLocation>
</comment>
<evidence type="ECO:0000256" key="3">
    <source>
        <dbReference type="ARBA" id="ARBA00022845"/>
    </source>
</evidence>
<dbReference type="PANTHER" id="PTHR39190:SF1">
    <property type="entry name" value="FLAGELLAR ASSEMBLY FACTOR FLIW"/>
    <property type="match status" value="1"/>
</dbReference>
<dbReference type="GO" id="GO:0005737">
    <property type="term" value="C:cytoplasm"/>
    <property type="evidence" value="ECO:0007669"/>
    <property type="project" value="UniProtKB-SubCell"/>
</dbReference>
<accession>I8UJC8</accession>
<proteinExistence type="inferred from homology"/>
<comment type="caution">
    <text evidence="5">The sequence shown here is derived from an EMBL/GenBank/DDBJ whole genome shotgun (WGS) entry which is preliminary data.</text>
</comment>
<evidence type="ECO:0000256" key="4">
    <source>
        <dbReference type="HAMAP-Rule" id="MF_01185"/>
    </source>
</evidence>
<evidence type="ECO:0000256" key="1">
    <source>
        <dbReference type="ARBA" id="ARBA00022490"/>
    </source>
</evidence>
<protein>
    <recommendedName>
        <fullName evidence="4">Flagellar assembly factor FliW</fullName>
    </recommendedName>
</protein>
<dbReference type="GO" id="GO:0006417">
    <property type="term" value="P:regulation of translation"/>
    <property type="evidence" value="ECO:0007669"/>
    <property type="project" value="UniProtKB-KW"/>
</dbReference>
<dbReference type="GO" id="GO:0044780">
    <property type="term" value="P:bacterial-type flagellum assembly"/>
    <property type="evidence" value="ECO:0007669"/>
    <property type="project" value="UniProtKB-UniRule"/>
</dbReference>
<keyword evidence="5" id="KW-0969">Cilium</keyword>
<dbReference type="InterPro" id="IPR003775">
    <property type="entry name" value="Flagellar_assembly_factor_FliW"/>
</dbReference>
<dbReference type="STRING" id="1196324.A374_01769"/>
<dbReference type="eggNOG" id="COG1699">
    <property type="taxonomic scope" value="Bacteria"/>
</dbReference>
<reference evidence="5 6" key="1">
    <citation type="journal article" date="2012" name="J. Bacteriol.">
        <title>Genome of Bacillus macauensis ZFHKF-1, a Long-Chain-Forming Bacterium.</title>
        <authorList>
            <person name="Cai L."/>
            <person name="Zhang T."/>
        </authorList>
    </citation>
    <scope>NUCLEOTIDE SEQUENCE [LARGE SCALE GENOMIC DNA]</scope>
    <source>
        <strain evidence="5 6">ZFHKF-1</strain>
    </source>
</reference>
<comment type="subunit">
    <text evidence="4">Interacts with translational regulator CsrA and flagellin(s).</text>
</comment>
<dbReference type="InterPro" id="IPR024046">
    <property type="entry name" value="Flagellar_assmbl_FliW_dom_sf"/>
</dbReference>
<dbReference type="EMBL" id="AKKV01000019">
    <property type="protein sequence ID" value="EIT86943.1"/>
    <property type="molecule type" value="Genomic_DNA"/>
</dbReference>
<dbReference type="Gene3D" id="2.30.290.10">
    <property type="entry name" value="BH3618-like"/>
    <property type="match status" value="1"/>
</dbReference>
<evidence type="ECO:0000313" key="6">
    <source>
        <dbReference type="Proteomes" id="UP000004080"/>
    </source>
</evidence>
<keyword evidence="6" id="KW-1185">Reference proteome</keyword>
<gene>
    <name evidence="4" type="primary">fliW</name>
    <name evidence="5" type="ORF">A374_01769</name>
</gene>
<keyword evidence="5" id="KW-0966">Cell projection</keyword>
<keyword evidence="2 4" id="KW-1005">Bacterial flagellum biogenesis</keyword>
<comment type="function">
    <text evidence="4">Acts as an anti-CsrA protein, binds CsrA and prevents it from repressing translation of its target genes, one of which is flagellin. Binds to flagellin and participates in the assembly of the flagellum.</text>
</comment>
<dbReference type="Proteomes" id="UP000004080">
    <property type="component" value="Unassembled WGS sequence"/>
</dbReference>
<dbReference type="PATRIC" id="fig|1196324.3.peg.351"/>
<organism evidence="5 6">
    <name type="scientific">Fictibacillus macauensis ZFHKF-1</name>
    <dbReference type="NCBI Taxonomy" id="1196324"/>
    <lineage>
        <taxon>Bacteria</taxon>
        <taxon>Bacillati</taxon>
        <taxon>Bacillota</taxon>
        <taxon>Bacilli</taxon>
        <taxon>Bacillales</taxon>
        <taxon>Fictibacillaceae</taxon>
        <taxon>Fictibacillus</taxon>
    </lineage>
</organism>
<evidence type="ECO:0000313" key="5">
    <source>
        <dbReference type="EMBL" id="EIT86943.1"/>
    </source>
</evidence>
<keyword evidence="5" id="KW-0282">Flagellum</keyword>
<sequence>MISTKFHGEITTAEQTMITFKQGIPGFVDQQSFILLPYENTPFSILQSVQEAAIAFITVDPFLYFPTYEFSIPDHVLKQLHIEQQHDVFVQVIVTLQQSLETATANLQAPVLIHRTRNEGLQLVLHDDHYSPRHLLFHHEKETEKGV</sequence>
<dbReference type="PANTHER" id="PTHR39190">
    <property type="entry name" value="FLAGELLAR ASSEMBLY FACTOR FLIW"/>
    <property type="match status" value="1"/>
</dbReference>
<dbReference type="AlphaFoldDB" id="I8UJC8"/>
<comment type="similarity">
    <text evidence="4">Belongs to the FliW family.</text>
</comment>